<dbReference type="PROSITE" id="PS00221">
    <property type="entry name" value="MIP"/>
    <property type="match status" value="1"/>
</dbReference>
<feature type="transmembrane region" description="Helical" evidence="9">
    <location>
        <begin position="50"/>
        <end position="70"/>
    </location>
</feature>
<dbReference type="GO" id="GO:0003097">
    <property type="term" value="P:renal water transport"/>
    <property type="evidence" value="ECO:0007669"/>
    <property type="project" value="TreeGrafter"/>
</dbReference>
<dbReference type="SUPFAM" id="SSF81338">
    <property type="entry name" value="Aquaporin-like"/>
    <property type="match status" value="1"/>
</dbReference>
<dbReference type="GO" id="GO:0015250">
    <property type="term" value="F:water channel activity"/>
    <property type="evidence" value="ECO:0007669"/>
    <property type="project" value="TreeGrafter"/>
</dbReference>
<dbReference type="GO" id="GO:0035379">
    <property type="term" value="F:carbon dioxide transmembrane transporter activity"/>
    <property type="evidence" value="ECO:0007669"/>
    <property type="project" value="TreeGrafter"/>
</dbReference>
<name>A0A671Y1R3_SPAAU</name>
<comment type="subcellular location">
    <subcellularLocation>
        <location evidence="1">Membrane</location>
        <topology evidence="1">Multi-pass membrane protein</topology>
    </subcellularLocation>
</comment>
<evidence type="ECO:0000256" key="8">
    <source>
        <dbReference type="SAM" id="MobiDB-lite"/>
    </source>
</evidence>
<keyword evidence="3 7" id="KW-0813">Transport</keyword>
<sequence>MSMCAAMSEMKTWEFWRAVLAECLGMIILVFIGLSAAIGDQNNSYPDHEIKVAFAFGLAVATLAQCIGHVSGAHLNPAITVGLLASCHMSLLGAIFYMIAQILGAVAGSAIVYGIRPETTHSLGVNKLNRVTKAQGFIIEFLATLQLVLCVIAVTDKRRSDVKGSAPLAIGLSVGLGHFAAISFTGCGINPARSFGPALIRSKMENHWVYWLGPMCGGIAAALIYDFLLCPRAQNFRTRRNVLLNGSEDEDAGFDAPREGNSSPGPSQGPSQWPKH</sequence>
<feature type="region of interest" description="Disordered" evidence="8">
    <location>
        <begin position="247"/>
        <end position="276"/>
    </location>
</feature>
<dbReference type="Proteomes" id="UP000472265">
    <property type="component" value="Chromosome 21"/>
</dbReference>
<proteinExistence type="inferred from homology"/>
<dbReference type="Pfam" id="PF00230">
    <property type="entry name" value="MIP"/>
    <property type="match status" value="1"/>
</dbReference>
<dbReference type="InterPro" id="IPR034294">
    <property type="entry name" value="Aquaporin_transptr"/>
</dbReference>
<accession>A0A671Y1R3</accession>
<dbReference type="GO" id="GO:0016020">
    <property type="term" value="C:membrane"/>
    <property type="evidence" value="ECO:0007669"/>
    <property type="project" value="UniProtKB-SubCell"/>
</dbReference>
<dbReference type="Gene3D" id="1.20.1080.10">
    <property type="entry name" value="Glycerol uptake facilitator protein"/>
    <property type="match status" value="1"/>
</dbReference>
<keyword evidence="11" id="KW-1185">Reference proteome</keyword>
<reference evidence="10" key="1">
    <citation type="submission" date="2021-04" db="EMBL/GenBank/DDBJ databases">
        <authorList>
            <consortium name="Wellcome Sanger Institute Data Sharing"/>
        </authorList>
    </citation>
    <scope>NUCLEOTIDE SEQUENCE [LARGE SCALE GENOMIC DNA]</scope>
</reference>
<feature type="transmembrane region" description="Helical" evidence="9">
    <location>
        <begin position="209"/>
        <end position="230"/>
    </location>
</feature>
<feature type="transmembrane region" description="Helical" evidence="9">
    <location>
        <begin position="166"/>
        <end position="189"/>
    </location>
</feature>
<dbReference type="Ensembl" id="ENSSAUT00010059203.1">
    <property type="protein sequence ID" value="ENSSAUP00010056357.1"/>
    <property type="gene ID" value="ENSSAUG00010023120.1"/>
</dbReference>
<dbReference type="GO" id="GO:0008519">
    <property type="term" value="F:ammonium channel activity"/>
    <property type="evidence" value="ECO:0007669"/>
    <property type="project" value="TreeGrafter"/>
</dbReference>
<feature type="transmembrane region" description="Helical" evidence="9">
    <location>
        <begin position="15"/>
        <end position="38"/>
    </location>
</feature>
<evidence type="ECO:0000256" key="6">
    <source>
        <dbReference type="ARBA" id="ARBA00023136"/>
    </source>
</evidence>
<dbReference type="InterPro" id="IPR000425">
    <property type="entry name" value="MIP"/>
</dbReference>
<evidence type="ECO:0000256" key="2">
    <source>
        <dbReference type="ARBA" id="ARBA00006175"/>
    </source>
</evidence>
<evidence type="ECO:0000256" key="7">
    <source>
        <dbReference type="RuleBase" id="RU000477"/>
    </source>
</evidence>
<dbReference type="PRINTS" id="PR00783">
    <property type="entry name" value="MINTRINSICP"/>
</dbReference>
<evidence type="ECO:0000256" key="3">
    <source>
        <dbReference type="ARBA" id="ARBA00022448"/>
    </source>
</evidence>
<evidence type="ECO:0000256" key="5">
    <source>
        <dbReference type="ARBA" id="ARBA00022989"/>
    </source>
</evidence>
<keyword evidence="6 9" id="KW-0472">Membrane</keyword>
<comment type="similarity">
    <text evidence="2 7">Belongs to the MIP/aquaporin (TC 1.A.8) family.</text>
</comment>
<dbReference type="InterPro" id="IPR023271">
    <property type="entry name" value="Aquaporin-like"/>
</dbReference>
<feature type="transmembrane region" description="Helical" evidence="9">
    <location>
        <begin position="135"/>
        <end position="154"/>
    </location>
</feature>
<dbReference type="GeneTree" id="ENSGT00940000157015"/>
<evidence type="ECO:0000313" key="10">
    <source>
        <dbReference type="Ensembl" id="ENSSAUP00010056357.1"/>
    </source>
</evidence>
<dbReference type="PANTHER" id="PTHR19139">
    <property type="entry name" value="AQUAPORIN TRANSPORTER"/>
    <property type="match status" value="1"/>
</dbReference>
<dbReference type="NCBIfam" id="TIGR00861">
    <property type="entry name" value="MIP"/>
    <property type="match status" value="1"/>
</dbReference>
<evidence type="ECO:0000313" key="11">
    <source>
        <dbReference type="Proteomes" id="UP000472265"/>
    </source>
</evidence>
<protein>
    <submittedName>
        <fullName evidence="10">Aquaporin 1 (Colton blood group)</fullName>
    </submittedName>
</protein>
<evidence type="ECO:0000256" key="4">
    <source>
        <dbReference type="ARBA" id="ARBA00022692"/>
    </source>
</evidence>
<gene>
    <name evidence="10" type="primary">AQP1</name>
    <name evidence="10" type="synonym">LOC115573381</name>
</gene>
<feature type="transmembrane region" description="Helical" evidence="9">
    <location>
        <begin position="91"/>
        <end position="115"/>
    </location>
</feature>
<dbReference type="GO" id="GO:0015168">
    <property type="term" value="F:glycerol transmembrane transporter activity"/>
    <property type="evidence" value="ECO:0007669"/>
    <property type="project" value="TreeGrafter"/>
</dbReference>
<evidence type="ECO:0000256" key="9">
    <source>
        <dbReference type="SAM" id="Phobius"/>
    </source>
</evidence>
<reference evidence="10" key="2">
    <citation type="submission" date="2025-08" db="UniProtKB">
        <authorList>
            <consortium name="Ensembl"/>
        </authorList>
    </citation>
    <scope>IDENTIFICATION</scope>
</reference>
<reference evidence="10" key="3">
    <citation type="submission" date="2025-09" db="UniProtKB">
        <authorList>
            <consortium name="Ensembl"/>
        </authorList>
    </citation>
    <scope>IDENTIFICATION</scope>
</reference>
<keyword evidence="5 9" id="KW-1133">Transmembrane helix</keyword>
<organism evidence="10 11">
    <name type="scientific">Sparus aurata</name>
    <name type="common">Gilthead sea bream</name>
    <dbReference type="NCBI Taxonomy" id="8175"/>
    <lineage>
        <taxon>Eukaryota</taxon>
        <taxon>Metazoa</taxon>
        <taxon>Chordata</taxon>
        <taxon>Craniata</taxon>
        <taxon>Vertebrata</taxon>
        <taxon>Euteleostomi</taxon>
        <taxon>Actinopterygii</taxon>
        <taxon>Neopterygii</taxon>
        <taxon>Teleostei</taxon>
        <taxon>Neoteleostei</taxon>
        <taxon>Acanthomorphata</taxon>
        <taxon>Eupercaria</taxon>
        <taxon>Spariformes</taxon>
        <taxon>Sparidae</taxon>
        <taxon>Sparus</taxon>
    </lineage>
</organism>
<keyword evidence="4 7" id="KW-0812">Transmembrane</keyword>
<dbReference type="GO" id="GO:0006972">
    <property type="term" value="P:hyperosmotic response"/>
    <property type="evidence" value="ECO:0007669"/>
    <property type="project" value="TreeGrafter"/>
</dbReference>
<dbReference type="CDD" id="cd00333">
    <property type="entry name" value="MIP"/>
    <property type="match status" value="1"/>
</dbReference>
<dbReference type="PANTHER" id="PTHR19139:SF161">
    <property type="entry name" value="AQUAPORIN-1"/>
    <property type="match status" value="1"/>
</dbReference>
<dbReference type="InterPro" id="IPR022357">
    <property type="entry name" value="MIP_CS"/>
</dbReference>
<evidence type="ECO:0000256" key="1">
    <source>
        <dbReference type="ARBA" id="ARBA00004141"/>
    </source>
</evidence>
<dbReference type="AlphaFoldDB" id="A0A671Y1R3"/>
<feature type="compositionally biased region" description="Low complexity" evidence="8">
    <location>
        <begin position="262"/>
        <end position="276"/>
    </location>
</feature>